<dbReference type="GO" id="GO:0005313">
    <property type="term" value="F:L-glutamate transmembrane transporter activity"/>
    <property type="evidence" value="ECO:0007669"/>
    <property type="project" value="TreeGrafter"/>
</dbReference>
<feature type="transmembrane region" description="Helical" evidence="9">
    <location>
        <begin position="94"/>
        <end position="118"/>
    </location>
</feature>
<proteinExistence type="inferred from homology"/>
<keyword evidence="6" id="KW-0029">Amino-acid transport</keyword>
<evidence type="ECO:0000256" key="3">
    <source>
        <dbReference type="ARBA" id="ARBA00022448"/>
    </source>
</evidence>
<organism evidence="11 12">
    <name type="scientific">Polarella glacialis</name>
    <name type="common">Dinoflagellate</name>
    <dbReference type="NCBI Taxonomy" id="89957"/>
    <lineage>
        <taxon>Eukaryota</taxon>
        <taxon>Sar</taxon>
        <taxon>Alveolata</taxon>
        <taxon>Dinophyceae</taxon>
        <taxon>Suessiales</taxon>
        <taxon>Suessiaceae</taxon>
        <taxon>Polarella</taxon>
    </lineage>
</organism>
<feature type="domain" description="Amino acid transporter transmembrane" evidence="10">
    <location>
        <begin position="70"/>
        <end position="230"/>
    </location>
</feature>
<feature type="transmembrane region" description="Helical" evidence="9">
    <location>
        <begin position="70"/>
        <end position="88"/>
    </location>
</feature>
<keyword evidence="7 9" id="KW-1133">Transmembrane helix</keyword>
<evidence type="ECO:0000256" key="8">
    <source>
        <dbReference type="ARBA" id="ARBA00023136"/>
    </source>
</evidence>
<evidence type="ECO:0000313" key="11">
    <source>
        <dbReference type="EMBL" id="CAE8706525.1"/>
    </source>
</evidence>
<evidence type="ECO:0000259" key="10">
    <source>
        <dbReference type="Pfam" id="PF01490"/>
    </source>
</evidence>
<feature type="transmembrane region" description="Helical" evidence="9">
    <location>
        <begin position="143"/>
        <end position="165"/>
    </location>
</feature>
<accession>A0A813KQK4</accession>
<name>A0A813KQK4_POLGL</name>
<evidence type="ECO:0000256" key="7">
    <source>
        <dbReference type="ARBA" id="ARBA00022989"/>
    </source>
</evidence>
<keyword evidence="3" id="KW-0813">Transport</keyword>
<feature type="transmembrane region" description="Helical" evidence="9">
    <location>
        <begin position="185"/>
        <end position="204"/>
    </location>
</feature>
<dbReference type="Proteomes" id="UP000626109">
    <property type="component" value="Unassembled WGS sequence"/>
</dbReference>
<protein>
    <recommendedName>
        <fullName evidence="10">Amino acid transporter transmembrane domain-containing protein</fullName>
    </recommendedName>
</protein>
<evidence type="ECO:0000256" key="4">
    <source>
        <dbReference type="ARBA" id="ARBA00022554"/>
    </source>
</evidence>
<evidence type="ECO:0000256" key="9">
    <source>
        <dbReference type="SAM" id="Phobius"/>
    </source>
</evidence>
<dbReference type="GO" id="GO:0015194">
    <property type="term" value="F:L-serine transmembrane transporter activity"/>
    <property type="evidence" value="ECO:0007669"/>
    <property type="project" value="TreeGrafter"/>
</dbReference>
<dbReference type="GO" id="GO:0005302">
    <property type="term" value="F:L-tyrosine transmembrane transporter activity"/>
    <property type="evidence" value="ECO:0007669"/>
    <property type="project" value="TreeGrafter"/>
</dbReference>
<keyword evidence="4" id="KW-0926">Vacuole</keyword>
<dbReference type="AlphaFoldDB" id="A0A813KQK4"/>
<dbReference type="GO" id="GO:0005290">
    <property type="term" value="F:L-histidine transmembrane transporter activity"/>
    <property type="evidence" value="ECO:0007669"/>
    <property type="project" value="TreeGrafter"/>
</dbReference>
<evidence type="ECO:0000256" key="5">
    <source>
        <dbReference type="ARBA" id="ARBA00022692"/>
    </source>
</evidence>
<gene>
    <name evidence="11" type="ORF">PGLA2088_LOCUS34229</name>
</gene>
<keyword evidence="5 9" id="KW-0812">Transmembrane</keyword>
<dbReference type="GO" id="GO:0005774">
    <property type="term" value="C:vacuolar membrane"/>
    <property type="evidence" value="ECO:0007669"/>
    <property type="project" value="UniProtKB-SubCell"/>
</dbReference>
<dbReference type="EMBL" id="CAJNNW010031232">
    <property type="protein sequence ID" value="CAE8706525.1"/>
    <property type="molecule type" value="Genomic_DNA"/>
</dbReference>
<sequence length="308" mass="32015">MALSQELPPRQLFSSPAAKGLLVEVSDGPFTGLIPATPSTGSTSRPEADDDGVFEAAKKAKGLGFASPRVGALLIANTLLGGSGMLGIPHALSVAGYGLGLFLMAVFGTASAFGCHLLHCSARRIGQAPCSFYSVSNVVSPSWTWLIDGAVMIKCFGVATSYLIIVGDLAPYALQSFGLTGFRRWHGVTLGFMIGGTLACFKNLSALKYTAAGALTIVFWTAVMIVLFAAQLPGFDPCSGGIGGPLPCANAEFKAFVLHDPIALGKVPTNLPVGTDVSTTTALRVVTINGSLMIELSPFITRHMVTFK</sequence>
<comment type="caution">
    <text evidence="11">The sequence shown here is derived from an EMBL/GenBank/DDBJ whole genome shotgun (WGS) entry which is preliminary data.</text>
</comment>
<evidence type="ECO:0000313" key="12">
    <source>
        <dbReference type="Proteomes" id="UP000626109"/>
    </source>
</evidence>
<evidence type="ECO:0000256" key="6">
    <source>
        <dbReference type="ARBA" id="ARBA00022970"/>
    </source>
</evidence>
<comment type="similarity">
    <text evidence="2">Belongs to the amino acid/polyamine transporter 2 family.</text>
</comment>
<comment type="subcellular location">
    <subcellularLocation>
        <location evidence="1">Vacuole membrane</location>
        <topology evidence="1">Multi-pass membrane protein</topology>
    </subcellularLocation>
</comment>
<evidence type="ECO:0000256" key="2">
    <source>
        <dbReference type="ARBA" id="ARBA00008066"/>
    </source>
</evidence>
<keyword evidence="8 9" id="KW-0472">Membrane</keyword>
<dbReference type="GO" id="GO:0015189">
    <property type="term" value="F:L-lysine transmembrane transporter activity"/>
    <property type="evidence" value="ECO:0007669"/>
    <property type="project" value="TreeGrafter"/>
</dbReference>
<dbReference type="PANTHER" id="PTHR22950">
    <property type="entry name" value="AMINO ACID TRANSPORTER"/>
    <property type="match status" value="1"/>
</dbReference>
<dbReference type="PANTHER" id="PTHR22950:SF678">
    <property type="entry name" value="VACUOLAR AMINO ACID TRANSPORTER 5-RELATED"/>
    <property type="match status" value="1"/>
</dbReference>
<evidence type="ECO:0000256" key="1">
    <source>
        <dbReference type="ARBA" id="ARBA00004128"/>
    </source>
</evidence>
<dbReference type="GO" id="GO:0061459">
    <property type="term" value="F:L-arginine transmembrane transporter activity"/>
    <property type="evidence" value="ECO:0007669"/>
    <property type="project" value="TreeGrafter"/>
</dbReference>
<reference evidence="11" key="1">
    <citation type="submission" date="2021-02" db="EMBL/GenBank/DDBJ databases">
        <authorList>
            <person name="Dougan E. K."/>
            <person name="Rhodes N."/>
            <person name="Thang M."/>
            <person name="Chan C."/>
        </authorList>
    </citation>
    <scope>NUCLEOTIDE SEQUENCE</scope>
</reference>
<feature type="transmembrane region" description="Helical" evidence="9">
    <location>
        <begin position="211"/>
        <end position="230"/>
    </location>
</feature>
<dbReference type="Pfam" id="PF01490">
    <property type="entry name" value="Aa_trans"/>
    <property type="match status" value="1"/>
</dbReference>
<dbReference type="InterPro" id="IPR013057">
    <property type="entry name" value="AA_transpt_TM"/>
</dbReference>